<evidence type="ECO:0000313" key="3">
    <source>
        <dbReference type="Proteomes" id="UP000640786"/>
    </source>
</evidence>
<feature type="transmembrane region" description="Helical" evidence="1">
    <location>
        <begin position="31"/>
        <end position="51"/>
    </location>
</feature>
<keyword evidence="1" id="KW-0812">Transmembrane</keyword>
<feature type="transmembrane region" description="Helical" evidence="1">
    <location>
        <begin position="6"/>
        <end position="24"/>
    </location>
</feature>
<name>A0ABR8R814_9BACI</name>
<dbReference type="Proteomes" id="UP000640786">
    <property type="component" value="Unassembled WGS sequence"/>
</dbReference>
<evidence type="ECO:0000313" key="2">
    <source>
        <dbReference type="EMBL" id="MBD7943938.1"/>
    </source>
</evidence>
<feature type="transmembrane region" description="Helical" evidence="1">
    <location>
        <begin position="57"/>
        <end position="75"/>
    </location>
</feature>
<sequence length="215" mass="25316">MKKYYIFLEILFYVVVPYLIWTNGREGLGDYWALLLSTAPGFAYTIVRFIVDREFNVTGIFILFSLLVGTVIDILSGSAERMLWNQVYLGVAFSFVYLLSMLIKKPLPLFFFIDVAFLQGYDRESSRKQFYRKELFKWFQLLTLMFVIRGLTLAGIKAWLLDRYGVDSYGTMLIYLRITGWVFAAVFIWFYLNIYKEIKRLTQPQPLQAITKENP</sequence>
<evidence type="ECO:0008006" key="4">
    <source>
        <dbReference type="Google" id="ProtNLM"/>
    </source>
</evidence>
<dbReference type="NCBIfam" id="NF041646">
    <property type="entry name" value="VC0807_fam"/>
    <property type="match status" value="1"/>
</dbReference>
<accession>A0ABR8R814</accession>
<comment type="caution">
    <text evidence="2">The sequence shown here is derived from an EMBL/GenBank/DDBJ whole genome shotgun (WGS) entry which is preliminary data.</text>
</comment>
<keyword evidence="1" id="KW-1133">Transmembrane helix</keyword>
<gene>
    <name evidence="2" type="ORF">H9650_07375</name>
</gene>
<evidence type="ECO:0000256" key="1">
    <source>
        <dbReference type="SAM" id="Phobius"/>
    </source>
</evidence>
<feature type="transmembrane region" description="Helical" evidence="1">
    <location>
        <begin position="141"/>
        <end position="160"/>
    </location>
</feature>
<protein>
    <recommendedName>
        <fullName evidence="4">DUF3159 domain-containing protein</fullName>
    </recommendedName>
</protein>
<reference evidence="2 3" key="1">
    <citation type="submission" date="2020-08" db="EMBL/GenBank/DDBJ databases">
        <title>A Genomic Blueprint of the Chicken Gut Microbiome.</title>
        <authorList>
            <person name="Gilroy R."/>
            <person name="Ravi A."/>
            <person name="Getino M."/>
            <person name="Pursley I."/>
            <person name="Horton D.L."/>
            <person name="Alikhan N.-F."/>
            <person name="Baker D."/>
            <person name="Gharbi K."/>
            <person name="Hall N."/>
            <person name="Watson M."/>
            <person name="Adriaenssens E.M."/>
            <person name="Foster-Nyarko E."/>
            <person name="Jarju S."/>
            <person name="Secka A."/>
            <person name="Antonio M."/>
            <person name="Oren A."/>
            <person name="Chaudhuri R."/>
            <person name="La Ragione R.M."/>
            <person name="Hildebrand F."/>
            <person name="Pallen M.J."/>
        </authorList>
    </citation>
    <scope>NUCLEOTIDE SEQUENCE [LARGE SCALE GENOMIC DNA]</scope>
    <source>
        <strain evidence="2 3">Sa2BUA9</strain>
    </source>
</reference>
<keyword evidence="3" id="KW-1185">Reference proteome</keyword>
<keyword evidence="1" id="KW-0472">Membrane</keyword>
<feature type="transmembrane region" description="Helical" evidence="1">
    <location>
        <begin position="172"/>
        <end position="192"/>
    </location>
</feature>
<organism evidence="2 3">
    <name type="scientific">Psychrobacillus faecigallinarum</name>
    <dbReference type="NCBI Taxonomy" id="2762235"/>
    <lineage>
        <taxon>Bacteria</taxon>
        <taxon>Bacillati</taxon>
        <taxon>Bacillota</taxon>
        <taxon>Bacilli</taxon>
        <taxon>Bacillales</taxon>
        <taxon>Bacillaceae</taxon>
        <taxon>Psychrobacillus</taxon>
    </lineage>
</organism>
<proteinExistence type="predicted"/>
<dbReference type="EMBL" id="JACSQO010000002">
    <property type="protein sequence ID" value="MBD7943938.1"/>
    <property type="molecule type" value="Genomic_DNA"/>
</dbReference>